<evidence type="ECO:0000256" key="1">
    <source>
        <dbReference type="SAM" id="SignalP"/>
    </source>
</evidence>
<reference evidence="2" key="1">
    <citation type="submission" date="2022-10" db="EMBL/GenBank/DDBJ databases">
        <title>The complete genomes of actinobacterial strains from the NBC collection.</title>
        <authorList>
            <person name="Joergensen T.S."/>
            <person name="Alvarez Arevalo M."/>
            <person name="Sterndorff E.B."/>
            <person name="Faurdal D."/>
            <person name="Vuksanovic O."/>
            <person name="Mourched A.-S."/>
            <person name="Charusanti P."/>
            <person name="Shaw S."/>
            <person name="Blin K."/>
            <person name="Weber T."/>
        </authorList>
    </citation>
    <scope>NUCLEOTIDE SEQUENCE</scope>
    <source>
        <strain evidence="2">NBC_00119</strain>
    </source>
</reference>
<dbReference type="EMBL" id="CP108195">
    <property type="protein sequence ID" value="WTS17660.1"/>
    <property type="molecule type" value="Genomic_DNA"/>
</dbReference>
<proteinExistence type="predicted"/>
<dbReference type="Pfam" id="PF01547">
    <property type="entry name" value="SBP_bac_1"/>
    <property type="match status" value="1"/>
</dbReference>
<dbReference type="PROSITE" id="PS51257">
    <property type="entry name" value="PROKAR_LIPOPROTEIN"/>
    <property type="match status" value="1"/>
</dbReference>
<feature type="chain" id="PRO_5043883301" evidence="1">
    <location>
        <begin position="28"/>
        <end position="413"/>
    </location>
</feature>
<dbReference type="SUPFAM" id="SSF53850">
    <property type="entry name" value="Periplasmic binding protein-like II"/>
    <property type="match status" value="1"/>
</dbReference>
<dbReference type="GO" id="GO:0005524">
    <property type="term" value="F:ATP binding"/>
    <property type="evidence" value="ECO:0007669"/>
    <property type="project" value="InterPro"/>
</dbReference>
<dbReference type="PROSITE" id="PS00296">
    <property type="entry name" value="CHAPERONINS_CPN60"/>
    <property type="match status" value="1"/>
</dbReference>
<protein>
    <submittedName>
        <fullName evidence="2">Extracellular solute-binding protein</fullName>
    </submittedName>
</protein>
<organism evidence="2">
    <name type="scientific">Streptomyces sp. NBC_00119</name>
    <dbReference type="NCBI Taxonomy" id="2975659"/>
    <lineage>
        <taxon>Bacteria</taxon>
        <taxon>Bacillati</taxon>
        <taxon>Actinomycetota</taxon>
        <taxon>Actinomycetes</taxon>
        <taxon>Kitasatosporales</taxon>
        <taxon>Streptomycetaceae</taxon>
        <taxon>Streptomyces</taxon>
    </lineage>
</organism>
<name>A0AAU1UK97_9ACTN</name>
<sequence>MTRTKSVSVAATVVVTALALTSCGSGGGEQVAADKKQTLTVWAMGEEGTRLKAVTDEFTKQHPNIKVKVTPVGWDVVHQKLVSAIAAKKTPDMAQMGSTMMGEFIALDALEPVDTKTFKKSDFFPATWDSNVKDGTAYGVPWYADTRALYYRTDLAKKAGIDKAPSTWKEQQALAAAYQKAGAEWGTDLQPSSTGAWQSWVQYLYSAGGELIGEDGKPALDSPAAIRAFTEWAGYFKKGLAKKTFTPGYDVTKDFGSGKRPMFQSGPWMVRNIADQQPQIKDKYKVVPVPADKTSTSWVGGASLVTFKNSAHKAAAEQLTQYLTTPKTQAQWYEADKALPANKAAWDEPALKGGGDSLATFKTSLDTAKAIPPLEKWNEFAAAVEGALAKISQGADPAATAKALQKTAEGLVG</sequence>
<gene>
    <name evidence="2" type="ORF">OHU69_45525</name>
</gene>
<dbReference type="PANTHER" id="PTHR43649">
    <property type="entry name" value="ARABINOSE-BINDING PROTEIN-RELATED"/>
    <property type="match status" value="1"/>
</dbReference>
<dbReference type="InterPro" id="IPR006059">
    <property type="entry name" value="SBP"/>
</dbReference>
<dbReference type="Gene3D" id="3.40.190.10">
    <property type="entry name" value="Periplasmic binding protein-like II"/>
    <property type="match status" value="2"/>
</dbReference>
<dbReference type="PANTHER" id="PTHR43649:SF12">
    <property type="entry name" value="DIACETYLCHITOBIOSE BINDING PROTEIN DASA"/>
    <property type="match status" value="1"/>
</dbReference>
<dbReference type="InterPro" id="IPR018370">
    <property type="entry name" value="Chaperonin_Cpn60_CS"/>
</dbReference>
<evidence type="ECO:0000313" key="2">
    <source>
        <dbReference type="EMBL" id="WTS17660.1"/>
    </source>
</evidence>
<dbReference type="InterPro" id="IPR050490">
    <property type="entry name" value="Bact_solute-bd_prot1"/>
</dbReference>
<feature type="signal peptide" evidence="1">
    <location>
        <begin position="1"/>
        <end position="27"/>
    </location>
</feature>
<dbReference type="AlphaFoldDB" id="A0AAU1UK97"/>
<accession>A0AAU1UK97</accession>
<keyword evidence="1" id="KW-0732">Signal</keyword>
<dbReference type="GO" id="GO:0006457">
    <property type="term" value="P:protein folding"/>
    <property type="evidence" value="ECO:0007669"/>
    <property type="project" value="InterPro"/>
</dbReference>